<gene>
    <name evidence="1" type="ORF">SAMN05443431_103291</name>
</gene>
<accession>A0A1I3MT27</accession>
<dbReference type="EMBL" id="FORM01000003">
    <property type="protein sequence ID" value="SFJ00082.1"/>
    <property type="molecule type" value="Genomic_DNA"/>
</dbReference>
<evidence type="ECO:0000313" key="1">
    <source>
        <dbReference type="EMBL" id="SFJ00082.1"/>
    </source>
</evidence>
<dbReference type="AlphaFoldDB" id="A0A1I3MT27"/>
<dbReference type="Gene3D" id="2.180.10.10">
    <property type="entry name" value="RHS repeat-associated core"/>
    <property type="match status" value="1"/>
</dbReference>
<evidence type="ECO:0000313" key="2">
    <source>
        <dbReference type="Proteomes" id="UP000199559"/>
    </source>
</evidence>
<protein>
    <recommendedName>
        <fullName evidence="3">YD repeat-containing protein</fullName>
    </recommendedName>
</protein>
<proteinExistence type="predicted"/>
<keyword evidence="2" id="KW-1185">Reference proteome</keyword>
<reference evidence="2" key="1">
    <citation type="submission" date="2016-10" db="EMBL/GenBank/DDBJ databases">
        <authorList>
            <person name="Varghese N."/>
            <person name="Submissions S."/>
        </authorList>
    </citation>
    <scope>NUCLEOTIDE SEQUENCE [LARGE SCALE GENOMIC DNA]</scope>
    <source>
        <strain evidence="2">DSM 28881</strain>
    </source>
</reference>
<organism evidence="1 2">
    <name type="scientific">Olleya namhaensis</name>
    <dbReference type="NCBI Taxonomy" id="1144750"/>
    <lineage>
        <taxon>Bacteria</taxon>
        <taxon>Pseudomonadati</taxon>
        <taxon>Bacteroidota</taxon>
        <taxon>Flavobacteriia</taxon>
        <taxon>Flavobacteriales</taxon>
        <taxon>Flavobacteriaceae</taxon>
    </lineage>
</organism>
<sequence length="1165" mass="132170">MKNIVLSFLVLLIGTELFSQELPKIIQPSPTVSSLMRFEEVAINNYTGQPNISIPLFQKKLVNNFNFPISISYNTQGIKIDERSGWLGSGWSFFGEAVVSRTVMDVPDEANYSINGYKSVGVYHNGFFDLNWNFNTTSTGSVSYLDSNYSENSSDLTIQEYLWNASNKGSSKYDGDFDNTLDIYQVSLFGVSARFVVEKLNNVLVPKMISNDDNLKITIDYSNQFHINSFLIQDTKGLKYLLSQKEVSISDNTSGSILQNGSNNLSGSISNARTEYVSAWKIEKVINESNIALATFLYDHVEEVYIAPASIKENIIENITSPHTKASLFGGATAFEQNELTNYNNSIALPKWSKAVSYLTIDTQKLNTINFHDGTKFEFSKSTSHLEYSSGGCLLNSITERDSYNNVVKKIDFNYSTNGSRAFLSTYSETYNSIENTSLLYTLDYDRKELLPAFGSLEKDIWGYYKPDYPNQIPIYKTKYASDKSYVTVGSLKSILYPTGGVKEFNFESNDFYHSGTSAFTDLDFKKYNEDNWRALNVSSTFSIAGQNTYTSNEVFNIDEEQEVFIDQTFISGDLNTANNCRIDIISVLNTGNTIGVGGFNSEEDISVVVPSGRYKIKITSLTTQQYNAPSSNIKIKIYYKDYKEDINRFIRGGGVRIKNWKFKNSIQDTFSERELNYSYSLENDAFNLNNRAIRSSGVIDGFFTNVKNYELTKKHIFAIPNGGFGNTSTYVPTPVSVRYNVKEQLNSVYTALTNGVNVGYSRVSVSELNKGKSVLEYTSAIEYPTYATDYGYPFLPLKSKEHLQGAIKKQEIFNNENSLLSETFYSYFPEITNEIARSLFIYEDLNCPEIQFYSTFQNYLNQFPSPGREFVGSTDGRIYSNCGTIAPLYYNFYSHSFSKFLLKDKLSKQYFYDANGNQTATEDVETYAYNNQIFKISEQVHKYQINSQEIELKNKYHYPVGSANIDSNTNEVKNKLIESNKITEVLTVESFRNDIKLSQVSNIYEEQAPNLILPARVQVSKGLGLPETKLEYHKYDLQGNILELSQKDNMHIVYIWGYNKRYPVAKIENATYSEIESILGTNFDLGSNGLSISQESNLRGSTILSGAMITTYKYKPLVGITNITDPRGDIIYYEYDDSNRLKYIKDKDGNVLNLTEYKYSSSQF</sequence>
<dbReference type="STRING" id="1144750.SAMN05443431_103291"/>
<name>A0A1I3MT27_9FLAO</name>
<evidence type="ECO:0008006" key="3">
    <source>
        <dbReference type="Google" id="ProtNLM"/>
    </source>
</evidence>
<dbReference type="Proteomes" id="UP000199559">
    <property type="component" value="Unassembled WGS sequence"/>
</dbReference>
<dbReference type="RefSeq" id="WP_090838899.1">
    <property type="nucleotide sequence ID" value="NZ_FORM01000003.1"/>
</dbReference>